<dbReference type="OrthoDB" id="551672at2759"/>
<dbReference type="CDD" id="cd14702">
    <property type="entry name" value="bZIP_plant_GBF1"/>
    <property type="match status" value="1"/>
</dbReference>
<evidence type="ECO:0000313" key="8">
    <source>
        <dbReference type="EMBL" id="VVW40758.1"/>
    </source>
</evidence>
<evidence type="ECO:0000256" key="5">
    <source>
        <dbReference type="ARBA" id="ARBA00023242"/>
    </source>
</evidence>
<evidence type="ECO:0000256" key="4">
    <source>
        <dbReference type="ARBA" id="ARBA00023163"/>
    </source>
</evidence>
<keyword evidence="4" id="KW-0804">Transcription</keyword>
<evidence type="ECO:0000256" key="3">
    <source>
        <dbReference type="ARBA" id="ARBA00023125"/>
    </source>
</evidence>
<dbReference type="PROSITE" id="PS00036">
    <property type="entry name" value="BZIP_BASIC"/>
    <property type="match status" value="1"/>
</dbReference>
<reference evidence="8" key="1">
    <citation type="submission" date="2019-09" db="EMBL/GenBank/DDBJ databases">
        <authorList>
            <person name="Zhang L."/>
        </authorList>
    </citation>
    <scope>NUCLEOTIDE SEQUENCE</scope>
</reference>
<sequence>MSSGFQFKATDSAKPAASPPMQNSSGSEGDPQIDDRKRKRMISNRESARRSRMRKQQRLDELLNQVTALQTENNQMISRIDATAQQYQKIEGENAVLKAQLDELTERLQYLNSVLHFVEDFSGMAMDIPEIPDPLLKPWQLPCPFQPVFGSADMFPALIV</sequence>
<evidence type="ECO:0000256" key="2">
    <source>
        <dbReference type="ARBA" id="ARBA00023015"/>
    </source>
</evidence>
<name>A0A5K1DLL3_9MAGN</name>
<dbReference type="Gene3D" id="1.20.5.170">
    <property type="match status" value="1"/>
</dbReference>
<evidence type="ECO:0000256" key="1">
    <source>
        <dbReference type="ARBA" id="ARBA00004123"/>
    </source>
</evidence>
<dbReference type="GO" id="GO:0045893">
    <property type="term" value="P:positive regulation of DNA-templated transcription"/>
    <property type="evidence" value="ECO:0007669"/>
    <property type="project" value="TreeGrafter"/>
</dbReference>
<dbReference type="GO" id="GO:0003700">
    <property type="term" value="F:DNA-binding transcription factor activity"/>
    <property type="evidence" value="ECO:0007669"/>
    <property type="project" value="InterPro"/>
</dbReference>
<dbReference type="PANTHER" id="PTHR45764">
    <property type="entry name" value="BZIP TRANSCRIPTION FACTOR 44"/>
    <property type="match status" value="1"/>
</dbReference>
<gene>
    <name evidence="8" type="ORF">NYM_LOCUS19873</name>
</gene>
<dbReference type="EMBL" id="LR721783">
    <property type="protein sequence ID" value="VVW40758.1"/>
    <property type="molecule type" value="Genomic_DNA"/>
</dbReference>
<dbReference type="FunFam" id="1.20.5.170:FF:000020">
    <property type="entry name" value="BZIP transcription factor"/>
    <property type="match status" value="1"/>
</dbReference>
<dbReference type="PANTHER" id="PTHR45764:SF34">
    <property type="entry name" value="BZIP TRANSCRIPTION FACTOR 53"/>
    <property type="match status" value="1"/>
</dbReference>
<dbReference type="PROSITE" id="PS50217">
    <property type="entry name" value="BZIP"/>
    <property type="match status" value="1"/>
</dbReference>
<dbReference type="GO" id="GO:0000976">
    <property type="term" value="F:transcription cis-regulatory region binding"/>
    <property type="evidence" value="ECO:0007669"/>
    <property type="project" value="TreeGrafter"/>
</dbReference>
<dbReference type="GO" id="GO:0046982">
    <property type="term" value="F:protein heterodimerization activity"/>
    <property type="evidence" value="ECO:0007669"/>
    <property type="project" value="UniProtKB-ARBA"/>
</dbReference>
<dbReference type="GO" id="GO:0005634">
    <property type="term" value="C:nucleus"/>
    <property type="evidence" value="ECO:0007669"/>
    <property type="project" value="UniProtKB-SubCell"/>
</dbReference>
<dbReference type="SMART" id="SM00338">
    <property type="entry name" value="BRLZ"/>
    <property type="match status" value="1"/>
</dbReference>
<dbReference type="Gramene" id="NC5G0161160.1">
    <property type="protein sequence ID" value="NC5G0161160.1:cds"/>
    <property type="gene ID" value="NC5G0161160"/>
</dbReference>
<dbReference type="InterPro" id="IPR045314">
    <property type="entry name" value="bZIP_plant_GBF1"/>
</dbReference>
<dbReference type="SUPFAM" id="SSF57959">
    <property type="entry name" value="Leucine zipper domain"/>
    <property type="match status" value="1"/>
</dbReference>
<evidence type="ECO:0000256" key="6">
    <source>
        <dbReference type="SAM" id="MobiDB-lite"/>
    </source>
</evidence>
<keyword evidence="5" id="KW-0539">Nucleus</keyword>
<protein>
    <recommendedName>
        <fullName evidence="7">BZIP domain-containing protein</fullName>
    </recommendedName>
</protein>
<comment type="subcellular location">
    <subcellularLocation>
        <location evidence="1">Nucleus</location>
    </subcellularLocation>
</comment>
<feature type="region of interest" description="Disordered" evidence="6">
    <location>
        <begin position="1"/>
        <end position="57"/>
    </location>
</feature>
<keyword evidence="3" id="KW-0238">DNA-binding</keyword>
<dbReference type="AlphaFoldDB" id="A0A5K1DLL3"/>
<organism evidence="8">
    <name type="scientific">Nymphaea colorata</name>
    <name type="common">pocket water lily</name>
    <dbReference type="NCBI Taxonomy" id="210225"/>
    <lineage>
        <taxon>Eukaryota</taxon>
        <taxon>Viridiplantae</taxon>
        <taxon>Streptophyta</taxon>
        <taxon>Embryophyta</taxon>
        <taxon>Tracheophyta</taxon>
        <taxon>Spermatophyta</taxon>
        <taxon>Magnoliopsida</taxon>
        <taxon>Nymphaeales</taxon>
        <taxon>Nymphaeaceae</taxon>
        <taxon>Nymphaea</taxon>
    </lineage>
</organism>
<dbReference type="OMA" id="ESMQNPW"/>
<dbReference type="InterPro" id="IPR004827">
    <property type="entry name" value="bZIP"/>
</dbReference>
<dbReference type="Pfam" id="PF00170">
    <property type="entry name" value="bZIP_1"/>
    <property type="match status" value="1"/>
</dbReference>
<keyword evidence="2" id="KW-0805">Transcription regulation</keyword>
<feature type="domain" description="BZIP" evidence="7">
    <location>
        <begin position="34"/>
        <end position="97"/>
    </location>
</feature>
<accession>A0A5K1DLL3</accession>
<dbReference type="InterPro" id="IPR046347">
    <property type="entry name" value="bZIP_sf"/>
</dbReference>
<evidence type="ECO:0000259" key="7">
    <source>
        <dbReference type="PROSITE" id="PS50217"/>
    </source>
</evidence>
<proteinExistence type="predicted"/>